<protein>
    <submittedName>
        <fullName evidence="1">Uncharacterized protein</fullName>
    </submittedName>
</protein>
<dbReference type="HOGENOM" id="CLU_952074_0_0_7"/>
<gene>
    <name evidence="1" type="ORF">Bdt_1449</name>
</gene>
<dbReference type="Proteomes" id="UP000010074">
    <property type="component" value="Chromosome"/>
</dbReference>
<dbReference type="PATRIC" id="fig|1069642.3.peg.1432"/>
<evidence type="ECO:0000313" key="2">
    <source>
        <dbReference type="Proteomes" id="UP000010074"/>
    </source>
</evidence>
<dbReference type="EMBL" id="CP002930">
    <property type="protein sequence ID" value="AFY01147.1"/>
    <property type="molecule type" value="Genomic_DNA"/>
</dbReference>
<name>K7ZF45_BDEBC</name>
<dbReference type="AlphaFoldDB" id="K7ZF45"/>
<organism evidence="1 2">
    <name type="scientific">Bdellovibrio bacteriovorus str. Tiberius</name>
    <dbReference type="NCBI Taxonomy" id="1069642"/>
    <lineage>
        <taxon>Bacteria</taxon>
        <taxon>Pseudomonadati</taxon>
        <taxon>Bdellovibrionota</taxon>
        <taxon>Bdellovibrionia</taxon>
        <taxon>Bdellovibrionales</taxon>
        <taxon>Pseudobdellovibrionaceae</taxon>
        <taxon>Bdellovibrio</taxon>
    </lineage>
</organism>
<proteinExistence type="predicted"/>
<accession>K7ZF45</accession>
<dbReference type="KEGG" id="bbat:Bdt_1449"/>
<evidence type="ECO:0000313" key="1">
    <source>
        <dbReference type="EMBL" id="AFY01147.1"/>
    </source>
</evidence>
<reference evidence="1 2" key="1">
    <citation type="journal article" date="2012" name="BMC Genomics">
        <title>Genome analysis of a simultaneously predatory and prey-independent, novel Bdellovibrio bacteriovorus from the River Tiber, supports in silico predictions of both ancient and recent lateral gene transfer from diverse bacteria.</title>
        <authorList>
            <person name="Hobley L."/>
            <person name="Lerner T.R."/>
            <person name="Williams L.E."/>
            <person name="Lambert C."/>
            <person name="Till R."/>
            <person name="Milner D.S."/>
            <person name="Basford S.M."/>
            <person name="Capeness M.J."/>
            <person name="Fenton A.K."/>
            <person name="Atterbury R.J."/>
            <person name="Harris M.A."/>
            <person name="Sockett R.E."/>
        </authorList>
    </citation>
    <scope>NUCLEOTIDE SEQUENCE [LARGE SCALE GENOMIC DNA]</scope>
    <source>
        <strain evidence="1 2">Tiberius</strain>
    </source>
</reference>
<dbReference type="RefSeq" id="WP_015090606.1">
    <property type="nucleotide sequence ID" value="NC_019567.1"/>
</dbReference>
<sequence length="292" mass="34458">MNENINLPLALPFGLKNKSHAEETILDKFNTLYNNRAFSEYIKFGKTLEKEEQDAKKEGKCLDLIPDFHRGLLCLFQKMLENINLQIICDCLEKDLQSRQLIYDIVNALQVFRSPYFGEMFGEYTNRRLVNYVANKNGDPRLFNNAGDVKPPKELNGIKNIFWYLLRNLQAPDSTFRRSIKNSAYINEKMKNEIINSFKVSSLNTKSSKLTLADQLNDFFSKDKKSQEMHSRILANVEQEKFRLKHEVIADILNWRFNLDMEYDHDLQYPKFKPLIYFSKDNIEVYLNPRKK</sequence>